<dbReference type="GO" id="GO:0003735">
    <property type="term" value="F:structural constituent of ribosome"/>
    <property type="evidence" value="ECO:0007669"/>
    <property type="project" value="InterPro"/>
</dbReference>
<dbReference type="GO" id="GO:0006412">
    <property type="term" value="P:translation"/>
    <property type="evidence" value="ECO:0007669"/>
    <property type="project" value="InterPro"/>
</dbReference>
<dbReference type="InterPro" id="IPR002143">
    <property type="entry name" value="Ribosomal_uL1"/>
</dbReference>
<keyword evidence="5 6" id="KW-0687">Ribonucleoprotein</keyword>
<dbReference type="CDD" id="cd00403">
    <property type="entry name" value="Ribosomal_L1"/>
    <property type="match status" value="1"/>
</dbReference>
<dbReference type="Pfam" id="PF00687">
    <property type="entry name" value="Ribosomal_L1"/>
    <property type="match status" value="1"/>
</dbReference>
<dbReference type="GO" id="GO:0003723">
    <property type="term" value="F:RNA binding"/>
    <property type="evidence" value="ECO:0007669"/>
    <property type="project" value="InterPro"/>
</dbReference>
<reference evidence="8" key="1">
    <citation type="journal article" date="2020" name="mSystems">
        <title>Genome- and Community-Level Interaction Insights into Carbon Utilization and Element Cycling Functions of Hydrothermarchaeota in Hydrothermal Sediment.</title>
        <authorList>
            <person name="Zhou Z."/>
            <person name="Liu Y."/>
            <person name="Xu W."/>
            <person name="Pan J."/>
            <person name="Luo Z.H."/>
            <person name="Li M."/>
        </authorList>
    </citation>
    <scope>NUCLEOTIDE SEQUENCE [LARGE SCALE GENOMIC DNA]</scope>
    <source>
        <strain evidence="8">SpSt-757</strain>
    </source>
</reference>
<dbReference type="InterPro" id="IPR023673">
    <property type="entry name" value="Ribosomal_uL1_CS"/>
</dbReference>
<accession>A0A7V3N4W5</accession>
<dbReference type="InterPro" id="IPR028364">
    <property type="entry name" value="Ribosomal_uL1/biogenesis"/>
</dbReference>
<dbReference type="PROSITE" id="PS01199">
    <property type="entry name" value="RIBOSOMAL_L1"/>
    <property type="match status" value="1"/>
</dbReference>
<evidence type="ECO:0000256" key="7">
    <source>
        <dbReference type="SAM" id="MobiDB-lite"/>
    </source>
</evidence>
<dbReference type="SUPFAM" id="SSF56808">
    <property type="entry name" value="Ribosomal protein L1"/>
    <property type="match status" value="1"/>
</dbReference>
<dbReference type="AlphaFoldDB" id="A0A7V3N4W5"/>
<dbReference type="Gene3D" id="3.30.190.20">
    <property type="match status" value="1"/>
</dbReference>
<dbReference type="Gene3D" id="3.40.50.790">
    <property type="match status" value="1"/>
</dbReference>
<sequence>MGTQRVREYKEPEEIKKQEVKKEKEEAPTPTHIEKSSRPPKSRGKKWQGTSSMIEKGKLYPLSEAIELAKRTSYSKFDGKIEVHIKLNPKKGQVIRGSLVLPHGAGKEPKVAIFNPDLLSQIQKGKIDFDILLARPKDMPILAKVAKILGPRGLMPNPKSGTVSEHPEEVAEKIKSGLIEFKGDPQNNIHQIIGRVSWETKRLDENFQALYNAVRPYNPESVTICATMGPGIRVKV</sequence>
<keyword evidence="3" id="KW-0810">Translation regulation</keyword>
<organism evidence="8">
    <name type="scientific">candidate division CPR3 bacterium</name>
    <dbReference type="NCBI Taxonomy" id="2268181"/>
    <lineage>
        <taxon>Bacteria</taxon>
        <taxon>Bacteria division CPR3</taxon>
    </lineage>
</organism>
<evidence type="ECO:0000256" key="4">
    <source>
        <dbReference type="ARBA" id="ARBA00022980"/>
    </source>
</evidence>
<protein>
    <recommendedName>
        <fullName evidence="6">Ribosomal protein</fullName>
    </recommendedName>
</protein>
<proteinExistence type="inferred from homology"/>
<name>A0A7V3N4W5_UNCC3</name>
<feature type="compositionally biased region" description="Basic and acidic residues" evidence="7">
    <location>
        <begin position="1"/>
        <end position="37"/>
    </location>
</feature>
<dbReference type="GO" id="GO:0015934">
    <property type="term" value="C:large ribosomal subunit"/>
    <property type="evidence" value="ECO:0007669"/>
    <property type="project" value="InterPro"/>
</dbReference>
<evidence type="ECO:0000256" key="5">
    <source>
        <dbReference type="ARBA" id="ARBA00023274"/>
    </source>
</evidence>
<dbReference type="PIRSF" id="PIRSF002155">
    <property type="entry name" value="Ribosomal_L1"/>
    <property type="match status" value="1"/>
</dbReference>
<comment type="similarity">
    <text evidence="1 6">Belongs to the universal ribosomal protein uL1 family.</text>
</comment>
<comment type="caution">
    <text evidence="8">The sequence shown here is derived from an EMBL/GenBank/DDBJ whole genome shotgun (WGS) entry which is preliminary data.</text>
</comment>
<evidence type="ECO:0000256" key="2">
    <source>
        <dbReference type="ARBA" id="ARBA00022491"/>
    </source>
</evidence>
<gene>
    <name evidence="8" type="ORF">ENV41_04810</name>
</gene>
<dbReference type="PANTHER" id="PTHR36427:SF3">
    <property type="entry name" value="LARGE RIBOSOMAL SUBUNIT PROTEIN UL1M"/>
    <property type="match status" value="1"/>
</dbReference>
<evidence type="ECO:0000256" key="6">
    <source>
        <dbReference type="RuleBase" id="RU000659"/>
    </source>
</evidence>
<dbReference type="InterPro" id="IPR023674">
    <property type="entry name" value="Ribosomal_uL1-like"/>
</dbReference>
<keyword evidence="4 6" id="KW-0689">Ribosomal protein</keyword>
<evidence type="ECO:0000313" key="8">
    <source>
        <dbReference type="EMBL" id="HFZ09431.1"/>
    </source>
</evidence>
<dbReference type="InterPro" id="IPR016095">
    <property type="entry name" value="Ribosomal_uL1_3-a/b-sand"/>
</dbReference>
<evidence type="ECO:0000256" key="1">
    <source>
        <dbReference type="ARBA" id="ARBA00010531"/>
    </source>
</evidence>
<feature type="region of interest" description="Disordered" evidence="7">
    <location>
        <begin position="1"/>
        <end position="50"/>
    </location>
</feature>
<evidence type="ECO:0000256" key="3">
    <source>
        <dbReference type="ARBA" id="ARBA00022845"/>
    </source>
</evidence>
<dbReference type="EMBL" id="DTGG01000149">
    <property type="protein sequence ID" value="HFZ09431.1"/>
    <property type="molecule type" value="Genomic_DNA"/>
</dbReference>
<dbReference type="PANTHER" id="PTHR36427">
    <property type="entry name" value="54S RIBOSOMAL PROTEIN L1, MITOCHONDRIAL"/>
    <property type="match status" value="1"/>
</dbReference>
<dbReference type="GO" id="GO:0006417">
    <property type="term" value="P:regulation of translation"/>
    <property type="evidence" value="ECO:0007669"/>
    <property type="project" value="UniProtKB-KW"/>
</dbReference>
<keyword evidence="2" id="KW-0678">Repressor</keyword>